<dbReference type="AlphaFoldDB" id="A0A4Y9YBK0"/>
<feature type="compositionally biased region" description="Basic and acidic residues" evidence="1">
    <location>
        <begin position="280"/>
        <end position="297"/>
    </location>
</feature>
<sequence>MAPTTRSAKAKAQAAPPKRPGRKIAYVLIDKTPRNRLVPAASKEAEKDEGKNVEGKKEKPKAEPKAVAKPNVKAVAKGKGKARVQEPVTVEEEDALPPTDPEPVLSDAASPAPPTLAVAGPATVNTPSRLPSPPPSPPRITPRPHPFFPFPTATVPHTPRRHSFVSAPGIRERYPSSLPPSSPIRSSSSPSPVRLPQHVLPAEQSFSVYAGRSDPEADLPEEEWEDEAGQEDKENWAVGSEEDKENRFFGDEDKENEPVPTQPAEDEESDDDDLFAKGLQDSRDDDRWDTRINREETMVSAPVEDVNPFDVSGSEAILPGGSDKENDNENDFEFDLPVATTDHERGILQPRSPIPSQIEAARTAQEEDPFGFFA</sequence>
<organism evidence="2 3">
    <name type="scientific">Dentipellis fragilis</name>
    <dbReference type="NCBI Taxonomy" id="205917"/>
    <lineage>
        <taxon>Eukaryota</taxon>
        <taxon>Fungi</taxon>
        <taxon>Dikarya</taxon>
        <taxon>Basidiomycota</taxon>
        <taxon>Agaricomycotina</taxon>
        <taxon>Agaricomycetes</taxon>
        <taxon>Russulales</taxon>
        <taxon>Hericiaceae</taxon>
        <taxon>Dentipellis</taxon>
    </lineage>
</organism>
<feature type="compositionally biased region" description="Acidic residues" evidence="1">
    <location>
        <begin position="216"/>
        <end position="229"/>
    </location>
</feature>
<feature type="compositionally biased region" description="Acidic residues" evidence="1">
    <location>
        <begin position="264"/>
        <end position="273"/>
    </location>
</feature>
<keyword evidence="3" id="KW-1185">Reference proteome</keyword>
<feature type="compositionally biased region" description="Basic and acidic residues" evidence="1">
    <location>
        <begin position="43"/>
        <end position="66"/>
    </location>
</feature>
<feature type="compositionally biased region" description="Low complexity" evidence="1">
    <location>
        <begin position="1"/>
        <end position="16"/>
    </location>
</feature>
<dbReference type="Proteomes" id="UP000298327">
    <property type="component" value="Unassembled WGS sequence"/>
</dbReference>
<feature type="compositionally biased region" description="Low complexity" evidence="1">
    <location>
        <begin position="183"/>
        <end position="196"/>
    </location>
</feature>
<comment type="caution">
    <text evidence="2">The sequence shown here is derived from an EMBL/GenBank/DDBJ whole genome shotgun (WGS) entry which is preliminary data.</text>
</comment>
<protein>
    <submittedName>
        <fullName evidence="2">Uncharacterized protein</fullName>
    </submittedName>
</protein>
<evidence type="ECO:0000313" key="2">
    <source>
        <dbReference type="EMBL" id="TFY59410.1"/>
    </source>
</evidence>
<feature type="region of interest" description="Disordered" evidence="1">
    <location>
        <begin position="1"/>
        <end position="331"/>
    </location>
</feature>
<proteinExistence type="predicted"/>
<dbReference type="OrthoDB" id="3234283at2759"/>
<name>A0A4Y9YBK0_9AGAM</name>
<feature type="non-terminal residue" evidence="2">
    <location>
        <position position="374"/>
    </location>
</feature>
<dbReference type="EMBL" id="SEOQ01000621">
    <property type="protein sequence ID" value="TFY59410.1"/>
    <property type="molecule type" value="Genomic_DNA"/>
</dbReference>
<accession>A0A4Y9YBK0</accession>
<evidence type="ECO:0000313" key="3">
    <source>
        <dbReference type="Proteomes" id="UP000298327"/>
    </source>
</evidence>
<feature type="compositionally biased region" description="Pro residues" evidence="1">
    <location>
        <begin position="130"/>
        <end position="149"/>
    </location>
</feature>
<reference evidence="2 3" key="1">
    <citation type="submission" date="2019-02" db="EMBL/GenBank/DDBJ databases">
        <title>Genome sequencing of the rare red list fungi Dentipellis fragilis.</title>
        <authorList>
            <person name="Buettner E."/>
            <person name="Kellner H."/>
        </authorList>
    </citation>
    <scope>NUCLEOTIDE SEQUENCE [LARGE SCALE GENOMIC DNA]</scope>
    <source>
        <strain evidence="2 3">DSM 105465</strain>
    </source>
</reference>
<evidence type="ECO:0000256" key="1">
    <source>
        <dbReference type="SAM" id="MobiDB-lite"/>
    </source>
</evidence>
<gene>
    <name evidence="2" type="ORF">EVG20_g7803</name>
</gene>